<dbReference type="RefSeq" id="WP_132429570.1">
    <property type="nucleotide sequence ID" value="NZ_SMFZ01000002.1"/>
</dbReference>
<reference evidence="2 3" key="1">
    <citation type="submission" date="2019-03" db="EMBL/GenBank/DDBJ databases">
        <title>Sequencing the genomes of 1000 actinobacteria strains.</title>
        <authorList>
            <person name="Klenk H.-P."/>
        </authorList>
    </citation>
    <scope>NUCLEOTIDE SEQUENCE [LARGE SCALE GENOMIC DNA]</scope>
    <source>
        <strain evidence="2 3">DSM 44969</strain>
    </source>
</reference>
<dbReference type="Proteomes" id="UP000295560">
    <property type="component" value="Unassembled WGS sequence"/>
</dbReference>
<organism evidence="2 3">
    <name type="scientific">Pseudonocardia endophytica</name>
    <dbReference type="NCBI Taxonomy" id="401976"/>
    <lineage>
        <taxon>Bacteria</taxon>
        <taxon>Bacillati</taxon>
        <taxon>Actinomycetota</taxon>
        <taxon>Actinomycetes</taxon>
        <taxon>Pseudonocardiales</taxon>
        <taxon>Pseudonocardiaceae</taxon>
        <taxon>Pseudonocardia</taxon>
    </lineage>
</organism>
<feature type="transmembrane region" description="Helical" evidence="1">
    <location>
        <begin position="12"/>
        <end position="33"/>
    </location>
</feature>
<gene>
    <name evidence="2" type="ORF">EV378_4680</name>
</gene>
<proteinExistence type="predicted"/>
<sequence length="67" mass="7082">MPDGDGPGLRDLLNMGMTLGLYVAIGLAAGLFADHVLDTTPVFVLVGIALGIVGATVHVYRLLRRFM</sequence>
<keyword evidence="1" id="KW-0812">Transmembrane</keyword>
<protein>
    <submittedName>
        <fullName evidence="2">Putative F0F1-ATPase subunit (Ca2+/Mg2+ transporter)</fullName>
    </submittedName>
</protein>
<keyword evidence="1" id="KW-1133">Transmembrane helix</keyword>
<dbReference type="AlphaFoldDB" id="A0A4R1HF10"/>
<evidence type="ECO:0000256" key="1">
    <source>
        <dbReference type="SAM" id="Phobius"/>
    </source>
</evidence>
<evidence type="ECO:0000313" key="2">
    <source>
        <dbReference type="EMBL" id="TCK20717.1"/>
    </source>
</evidence>
<dbReference type="InterPro" id="IPR032820">
    <property type="entry name" value="ATPase_put"/>
</dbReference>
<keyword evidence="1" id="KW-0472">Membrane</keyword>
<dbReference type="EMBL" id="SMFZ01000002">
    <property type="protein sequence ID" value="TCK20717.1"/>
    <property type="molecule type" value="Genomic_DNA"/>
</dbReference>
<accession>A0A4R1HF10</accession>
<comment type="caution">
    <text evidence="2">The sequence shown here is derived from an EMBL/GenBank/DDBJ whole genome shotgun (WGS) entry which is preliminary data.</text>
</comment>
<dbReference type="Pfam" id="PF09527">
    <property type="entry name" value="ATPase_gene1"/>
    <property type="match status" value="1"/>
</dbReference>
<keyword evidence="3" id="KW-1185">Reference proteome</keyword>
<feature type="transmembrane region" description="Helical" evidence="1">
    <location>
        <begin position="39"/>
        <end position="63"/>
    </location>
</feature>
<dbReference type="OrthoDB" id="15401at2"/>
<name>A0A4R1HF10_PSEEN</name>
<evidence type="ECO:0000313" key="3">
    <source>
        <dbReference type="Proteomes" id="UP000295560"/>
    </source>
</evidence>